<protein>
    <submittedName>
        <fullName evidence="2">Uncharacterized protein</fullName>
    </submittedName>
</protein>
<comment type="caution">
    <text evidence="2">The sequence shown here is derived from an EMBL/GenBank/DDBJ whole genome shotgun (WGS) entry which is preliminary data.</text>
</comment>
<evidence type="ECO:0000313" key="2">
    <source>
        <dbReference type="EMBL" id="KAK6169637.1"/>
    </source>
</evidence>
<evidence type="ECO:0000313" key="3">
    <source>
        <dbReference type="Proteomes" id="UP001347796"/>
    </source>
</evidence>
<gene>
    <name evidence="2" type="ORF">SNE40_020640</name>
</gene>
<keyword evidence="3" id="KW-1185">Reference proteome</keyword>
<sequence>MHSRCEQHKPYKYLAISLLFIRQAAVKYGKMKGVGIFLVVVCLAVLIYEFEASCSFMSKDPPGADELCVTPVGNLSVGESANSYTDCERYTCEASYISVCGIGYKAGTMSVHGCIQQNLENCCYQFVNASNSSEICMEKECP</sequence>
<name>A0AAN8J4T5_PATCE</name>
<dbReference type="AlphaFoldDB" id="A0AAN8J4T5"/>
<keyword evidence="1" id="KW-0812">Transmembrane</keyword>
<keyword evidence="1" id="KW-1133">Transmembrane helix</keyword>
<dbReference type="EMBL" id="JAZGQO010000015">
    <property type="protein sequence ID" value="KAK6169637.1"/>
    <property type="molecule type" value="Genomic_DNA"/>
</dbReference>
<proteinExistence type="predicted"/>
<feature type="transmembrane region" description="Helical" evidence="1">
    <location>
        <begin position="34"/>
        <end position="50"/>
    </location>
</feature>
<accession>A0AAN8J4T5</accession>
<dbReference type="Proteomes" id="UP001347796">
    <property type="component" value="Unassembled WGS sequence"/>
</dbReference>
<organism evidence="2 3">
    <name type="scientific">Patella caerulea</name>
    <name type="common">Rayed Mediterranean limpet</name>
    <dbReference type="NCBI Taxonomy" id="87958"/>
    <lineage>
        <taxon>Eukaryota</taxon>
        <taxon>Metazoa</taxon>
        <taxon>Spiralia</taxon>
        <taxon>Lophotrochozoa</taxon>
        <taxon>Mollusca</taxon>
        <taxon>Gastropoda</taxon>
        <taxon>Patellogastropoda</taxon>
        <taxon>Patelloidea</taxon>
        <taxon>Patellidae</taxon>
        <taxon>Patella</taxon>
    </lineage>
</organism>
<keyword evidence="1" id="KW-0472">Membrane</keyword>
<evidence type="ECO:0000256" key="1">
    <source>
        <dbReference type="SAM" id="Phobius"/>
    </source>
</evidence>
<reference evidence="2 3" key="1">
    <citation type="submission" date="2024-01" db="EMBL/GenBank/DDBJ databases">
        <title>The genome of the rayed Mediterranean limpet Patella caerulea (Linnaeus, 1758).</title>
        <authorList>
            <person name="Anh-Thu Weber A."/>
            <person name="Halstead-Nussloch G."/>
        </authorList>
    </citation>
    <scope>NUCLEOTIDE SEQUENCE [LARGE SCALE GENOMIC DNA]</scope>
    <source>
        <strain evidence="2">AATW-2023a</strain>
        <tissue evidence="2">Whole specimen</tissue>
    </source>
</reference>